<dbReference type="SUPFAM" id="SSF47807">
    <property type="entry name" value="5' to 3' exonuclease, C-terminal subdomain"/>
    <property type="match status" value="1"/>
</dbReference>
<sequence length="921" mass="102587">MPPFVLVDGSYFLFRAFHAVPPLTTSTGLHTNAVRGAISAIQKLMRRIGPTHMAVIFDTPEPTFRHELSPIYKGDRPSMPEELSQQIPYLHALIKALGIPLHMLPGAEADDIIGTLAKRAEALGHQVLISTGDKDMAQLVTDKVTLEDSFKERPLDVDGVFEKFGVWPNQIIDYLTLMGDASDGIMGVPGVGAKTAAKLLTEYGSIGGILENVDKIKGKVGQNIKDSVEGIALDHQLASIVIDLDLSFSYDDLKLQDPNVEALRTLYTELEFRNQLQSLDHPNNPNSVTYKQNSKAIIQDTHTATKVVAEDQATLTSTDDVLGEAQYHTVLSQADWDNLFKRLSTEKRFAFDTETTSLDYRVAQIVGFSVAFDAQDAYYVPLAHDYEGAPAQLDRNTILAQIKPILEDASVQKIGHHLKYDAHILENHGIVLQGWYFDTMLASYVLNSVATRHGMDDVARLYLSHLTTTYEQVAGKGAKQKTFNQIEIETAAHYAAEDAHVTYRLYEVLDAKLQQHPELVNILHNVEMPVARVLTMMEENGIELNMAFLDQLGVEFANTMQNLENQITELAGQSFNVSSPKQVGEILFDKLGLKGGKKTSTGQYSTSESVLEKIEHPITDLILEYRGLSKLKSTYTDGLLKQVNDDTHRVHTSYHQALTATGRLSSTDPNLQNIPVREDIGRQIRKAFIAPKGRILLAADYSQIELRLMAHFSQDHALVDAFNHGQDVHRRTAAEVLGIPLDEVTSNQRRQAKAVNFGLLYGMSEFGLTRQLGFSREESRNYIGKYFQRYPGVLDYMERTRQVAREQGFVETILGRRLYTPDINASNKMVKQGAERAAINAPLQGSAADIIKMAMIEVEKMLPKDQAKMLLQVHDELVFEVDEAIADELALKLAEVMQSVLQLSVPLVVEVGKGNNWDEAH</sequence>
<dbReference type="FunFam" id="1.10.150.20:FF:000003">
    <property type="entry name" value="DNA polymerase I"/>
    <property type="match status" value="1"/>
</dbReference>
<dbReference type="InterPro" id="IPR019760">
    <property type="entry name" value="DNA-dir_DNA_pol_A_CS"/>
</dbReference>
<evidence type="ECO:0000259" key="19">
    <source>
        <dbReference type="SMART" id="SM00475"/>
    </source>
</evidence>
<keyword evidence="14 17" id="KW-0234">DNA repair</keyword>
<evidence type="ECO:0000256" key="16">
    <source>
        <dbReference type="NCBIfam" id="TIGR00593"/>
    </source>
</evidence>
<evidence type="ECO:0000256" key="17">
    <source>
        <dbReference type="RuleBase" id="RU004460"/>
    </source>
</evidence>
<evidence type="ECO:0000256" key="4">
    <source>
        <dbReference type="ARBA" id="ARBA00020311"/>
    </source>
</evidence>
<dbReference type="EMBL" id="RAXZ01000010">
    <property type="protein sequence ID" value="RKG52422.1"/>
    <property type="molecule type" value="Genomic_DNA"/>
</dbReference>
<evidence type="ECO:0000256" key="11">
    <source>
        <dbReference type="ARBA" id="ARBA00022839"/>
    </source>
</evidence>
<evidence type="ECO:0000256" key="7">
    <source>
        <dbReference type="ARBA" id="ARBA00022705"/>
    </source>
</evidence>
<dbReference type="Gene3D" id="1.20.1060.10">
    <property type="entry name" value="Taq DNA Polymerase, Chain T, domain 4"/>
    <property type="match status" value="1"/>
</dbReference>
<dbReference type="Pfam" id="PF01612">
    <property type="entry name" value="DNA_pol_A_exo1"/>
    <property type="match status" value="1"/>
</dbReference>
<dbReference type="PANTHER" id="PTHR10133">
    <property type="entry name" value="DNA POLYMERASE I"/>
    <property type="match status" value="1"/>
</dbReference>
<dbReference type="SUPFAM" id="SSF88723">
    <property type="entry name" value="PIN domain-like"/>
    <property type="match status" value="1"/>
</dbReference>
<protein>
    <recommendedName>
        <fullName evidence="4 16">DNA polymerase I</fullName>
        <ecNumber evidence="3 16">2.7.7.7</ecNumber>
    </recommendedName>
</protein>
<evidence type="ECO:0000259" key="20">
    <source>
        <dbReference type="SMART" id="SM00482"/>
    </source>
</evidence>
<comment type="similarity">
    <text evidence="1 17">Belongs to the DNA polymerase type-A family.</text>
</comment>
<dbReference type="EC" id="2.7.7.7" evidence="3 16"/>
<feature type="domain" description="3'-5' exonuclease" evidence="18">
    <location>
        <begin position="327"/>
        <end position="514"/>
    </location>
</feature>
<dbReference type="PROSITE" id="PS00447">
    <property type="entry name" value="DNA_POLYMERASE_A"/>
    <property type="match status" value="1"/>
</dbReference>
<dbReference type="InterPro" id="IPR020046">
    <property type="entry name" value="5-3_exonucl_a-hlix_arch_N"/>
</dbReference>
<keyword evidence="7 17" id="KW-0235">DNA replication</keyword>
<dbReference type="CDD" id="cd09898">
    <property type="entry name" value="H3TH_53EXO"/>
    <property type="match status" value="1"/>
</dbReference>
<dbReference type="InterPro" id="IPR043502">
    <property type="entry name" value="DNA/RNA_pol_sf"/>
</dbReference>
<keyword evidence="6 17" id="KW-0548">Nucleotidyltransferase</keyword>
<dbReference type="FunFam" id="1.10.150.20:FF:000002">
    <property type="entry name" value="DNA polymerase I"/>
    <property type="match status" value="1"/>
</dbReference>
<keyword evidence="8" id="KW-0540">Nuclease</keyword>
<evidence type="ECO:0000256" key="2">
    <source>
        <dbReference type="ARBA" id="ARBA00011541"/>
    </source>
</evidence>
<dbReference type="InterPro" id="IPR020045">
    <property type="entry name" value="DNA_polI_H3TH"/>
</dbReference>
<dbReference type="SMART" id="SM00475">
    <property type="entry name" value="53EXOc"/>
    <property type="match status" value="1"/>
</dbReference>
<evidence type="ECO:0000313" key="22">
    <source>
        <dbReference type="Proteomes" id="UP000281084"/>
    </source>
</evidence>
<evidence type="ECO:0000259" key="18">
    <source>
        <dbReference type="SMART" id="SM00474"/>
    </source>
</evidence>
<dbReference type="SMART" id="SM00482">
    <property type="entry name" value="POLAc"/>
    <property type="match status" value="1"/>
</dbReference>
<evidence type="ECO:0000256" key="14">
    <source>
        <dbReference type="ARBA" id="ARBA00023204"/>
    </source>
</evidence>
<dbReference type="SUPFAM" id="SSF53098">
    <property type="entry name" value="Ribonuclease H-like"/>
    <property type="match status" value="1"/>
</dbReference>
<reference evidence="21 22" key="1">
    <citation type="submission" date="2018-09" db="EMBL/GenBank/DDBJ databases">
        <title>The draft genome of Acinetobacter spp. strains.</title>
        <authorList>
            <person name="Qin J."/>
            <person name="Feng Y."/>
            <person name="Zong Z."/>
        </authorList>
    </citation>
    <scope>NUCLEOTIDE SEQUENCE [LARGE SCALE GENOMIC DNA]</scope>
    <source>
        <strain evidence="21 22">WCHAc060002</strain>
    </source>
</reference>
<evidence type="ECO:0000256" key="9">
    <source>
        <dbReference type="ARBA" id="ARBA00022763"/>
    </source>
</evidence>
<dbReference type="InterPro" id="IPR036397">
    <property type="entry name" value="RNaseH_sf"/>
</dbReference>
<dbReference type="GO" id="GO:0008409">
    <property type="term" value="F:5'-3' exonuclease activity"/>
    <property type="evidence" value="ECO:0007669"/>
    <property type="project" value="UniProtKB-UniRule"/>
</dbReference>
<dbReference type="GO" id="GO:0003887">
    <property type="term" value="F:DNA-directed DNA polymerase activity"/>
    <property type="evidence" value="ECO:0007669"/>
    <property type="project" value="UniProtKB-UniRule"/>
</dbReference>
<comment type="catalytic activity">
    <reaction evidence="15 17">
        <text>DNA(n) + a 2'-deoxyribonucleoside 5'-triphosphate = DNA(n+1) + diphosphate</text>
        <dbReference type="Rhea" id="RHEA:22508"/>
        <dbReference type="Rhea" id="RHEA-COMP:17339"/>
        <dbReference type="Rhea" id="RHEA-COMP:17340"/>
        <dbReference type="ChEBI" id="CHEBI:33019"/>
        <dbReference type="ChEBI" id="CHEBI:61560"/>
        <dbReference type="ChEBI" id="CHEBI:173112"/>
        <dbReference type="EC" id="2.7.7.7"/>
    </reaction>
</comment>
<dbReference type="InterPro" id="IPR002562">
    <property type="entry name" value="3'-5'_exonuclease_dom"/>
</dbReference>
<dbReference type="Gene3D" id="3.40.50.1010">
    <property type="entry name" value="5'-nuclease"/>
    <property type="match status" value="1"/>
</dbReference>
<dbReference type="FunFam" id="3.30.420.10:FF:000026">
    <property type="entry name" value="DNA polymerase I"/>
    <property type="match status" value="1"/>
</dbReference>
<evidence type="ECO:0000256" key="15">
    <source>
        <dbReference type="ARBA" id="ARBA00049244"/>
    </source>
</evidence>
<dbReference type="SUPFAM" id="SSF56672">
    <property type="entry name" value="DNA/RNA polymerases"/>
    <property type="match status" value="1"/>
</dbReference>
<dbReference type="InterPro" id="IPR002298">
    <property type="entry name" value="DNA_polymerase_A"/>
</dbReference>
<dbReference type="CDD" id="cd08637">
    <property type="entry name" value="DNA_pol_A_pol_I_C"/>
    <property type="match status" value="1"/>
</dbReference>
<dbReference type="RefSeq" id="WP_120367535.1">
    <property type="nucleotide sequence ID" value="NZ_RAXZ01000010.1"/>
</dbReference>
<dbReference type="Pfam" id="PF01367">
    <property type="entry name" value="5_3_exonuc"/>
    <property type="match status" value="1"/>
</dbReference>
<keyword evidence="13 17" id="KW-0238">DNA-binding</keyword>
<dbReference type="NCBIfam" id="TIGR00593">
    <property type="entry name" value="pola"/>
    <property type="match status" value="1"/>
</dbReference>
<dbReference type="InterPro" id="IPR018320">
    <property type="entry name" value="DNA_polymerase_1"/>
</dbReference>
<evidence type="ECO:0000256" key="10">
    <source>
        <dbReference type="ARBA" id="ARBA00022801"/>
    </source>
</evidence>
<keyword evidence="10 17" id="KW-0378">Hydrolase</keyword>
<dbReference type="Proteomes" id="UP000281084">
    <property type="component" value="Unassembled WGS sequence"/>
</dbReference>
<dbReference type="InterPro" id="IPR036279">
    <property type="entry name" value="5-3_exonuclease_C_sf"/>
</dbReference>
<dbReference type="GO" id="GO:0006261">
    <property type="term" value="P:DNA-templated DNA replication"/>
    <property type="evidence" value="ECO:0007669"/>
    <property type="project" value="UniProtKB-UniRule"/>
</dbReference>
<comment type="caution">
    <text evidence="21">The sequence shown here is derived from an EMBL/GenBank/DDBJ whole genome shotgun (WGS) entry which is preliminary data.</text>
</comment>
<keyword evidence="5 17" id="KW-0808">Transferase</keyword>
<dbReference type="FunFam" id="1.20.1060.10:FF:000001">
    <property type="entry name" value="DNA polymerase I"/>
    <property type="match status" value="1"/>
</dbReference>
<keyword evidence="12 17" id="KW-0239">DNA-directed DNA polymerase</keyword>
<dbReference type="Gene3D" id="3.30.70.370">
    <property type="match status" value="1"/>
</dbReference>
<feature type="domain" description="5'-3' exonuclease" evidence="19">
    <location>
        <begin position="1"/>
        <end position="256"/>
    </location>
</feature>
<comment type="function">
    <text evidence="17">In addition to polymerase activity, this DNA polymerase exhibits 3'-5' and 5'-3' exonuclease activity.</text>
</comment>
<evidence type="ECO:0000256" key="13">
    <source>
        <dbReference type="ARBA" id="ARBA00023125"/>
    </source>
</evidence>
<dbReference type="CDD" id="cd09859">
    <property type="entry name" value="PIN_53EXO"/>
    <property type="match status" value="1"/>
</dbReference>
<evidence type="ECO:0000313" key="21">
    <source>
        <dbReference type="EMBL" id="RKG52422.1"/>
    </source>
</evidence>
<dbReference type="AlphaFoldDB" id="A0A3A8G023"/>
<dbReference type="InterPro" id="IPR029060">
    <property type="entry name" value="PIN-like_dom_sf"/>
</dbReference>
<evidence type="ECO:0000256" key="1">
    <source>
        <dbReference type="ARBA" id="ARBA00007705"/>
    </source>
</evidence>
<keyword evidence="9 17" id="KW-0227">DNA damage</keyword>
<dbReference type="Gene3D" id="3.30.420.10">
    <property type="entry name" value="Ribonuclease H-like superfamily/Ribonuclease H"/>
    <property type="match status" value="1"/>
</dbReference>
<name>A0A3A8G023_9GAMM</name>
<organism evidence="21 22">
    <name type="scientific">Acinetobacter cumulans</name>
    <dbReference type="NCBI Taxonomy" id="2136182"/>
    <lineage>
        <taxon>Bacteria</taxon>
        <taxon>Pseudomonadati</taxon>
        <taxon>Pseudomonadota</taxon>
        <taxon>Gammaproteobacteria</taxon>
        <taxon>Moraxellales</taxon>
        <taxon>Moraxellaceae</taxon>
        <taxon>Acinetobacter</taxon>
    </lineage>
</organism>
<dbReference type="PANTHER" id="PTHR10133:SF27">
    <property type="entry name" value="DNA POLYMERASE NU"/>
    <property type="match status" value="1"/>
</dbReference>
<dbReference type="InterPro" id="IPR001098">
    <property type="entry name" value="DNA-dir_DNA_pol_A_palm_dom"/>
</dbReference>
<dbReference type="Gene3D" id="1.10.150.20">
    <property type="entry name" value="5' to 3' exonuclease, C-terminal subdomain"/>
    <property type="match status" value="2"/>
</dbReference>
<dbReference type="InterPro" id="IPR002421">
    <property type="entry name" value="5-3_exonuclease"/>
</dbReference>
<dbReference type="NCBIfam" id="NF004397">
    <property type="entry name" value="PRK05755.1"/>
    <property type="match status" value="1"/>
</dbReference>
<dbReference type="CDD" id="cd06139">
    <property type="entry name" value="DNA_polA_I_Ecoli_like_exo"/>
    <property type="match status" value="1"/>
</dbReference>
<evidence type="ECO:0000256" key="3">
    <source>
        <dbReference type="ARBA" id="ARBA00012417"/>
    </source>
</evidence>
<evidence type="ECO:0000256" key="12">
    <source>
        <dbReference type="ARBA" id="ARBA00022932"/>
    </source>
</evidence>
<dbReference type="InterPro" id="IPR008918">
    <property type="entry name" value="HhH2"/>
</dbReference>
<dbReference type="InterPro" id="IPR012337">
    <property type="entry name" value="RNaseH-like_sf"/>
</dbReference>
<dbReference type="GO" id="GO:0006302">
    <property type="term" value="P:double-strand break repair"/>
    <property type="evidence" value="ECO:0007669"/>
    <property type="project" value="TreeGrafter"/>
</dbReference>
<dbReference type="GO" id="GO:0008408">
    <property type="term" value="F:3'-5' exonuclease activity"/>
    <property type="evidence" value="ECO:0007669"/>
    <property type="project" value="UniProtKB-UniRule"/>
</dbReference>
<gene>
    <name evidence="17 21" type="primary">polA</name>
    <name evidence="21" type="ORF">D7V64_09305</name>
</gene>
<dbReference type="PRINTS" id="PR00868">
    <property type="entry name" value="DNAPOLI"/>
</dbReference>
<dbReference type="SMART" id="SM00279">
    <property type="entry name" value="HhH2"/>
    <property type="match status" value="1"/>
</dbReference>
<dbReference type="Pfam" id="PF00476">
    <property type="entry name" value="DNA_pol_A"/>
    <property type="match status" value="1"/>
</dbReference>
<accession>A0A3A8G023</accession>
<evidence type="ECO:0000256" key="6">
    <source>
        <dbReference type="ARBA" id="ARBA00022695"/>
    </source>
</evidence>
<dbReference type="Pfam" id="PF02739">
    <property type="entry name" value="5_3_exonuc_N"/>
    <property type="match status" value="1"/>
</dbReference>
<feature type="domain" description="DNA-directed DNA polymerase family A palm" evidence="20">
    <location>
        <begin position="681"/>
        <end position="885"/>
    </location>
</feature>
<comment type="subunit">
    <text evidence="2">Single-chain monomer with multiple functions.</text>
</comment>
<dbReference type="FunFam" id="3.40.50.1010:FF:000001">
    <property type="entry name" value="DNA polymerase I"/>
    <property type="match status" value="1"/>
</dbReference>
<evidence type="ECO:0000256" key="8">
    <source>
        <dbReference type="ARBA" id="ARBA00022722"/>
    </source>
</evidence>
<dbReference type="GO" id="GO:0003677">
    <property type="term" value="F:DNA binding"/>
    <property type="evidence" value="ECO:0007669"/>
    <property type="project" value="UniProtKB-UniRule"/>
</dbReference>
<keyword evidence="11 17" id="KW-0269">Exonuclease</keyword>
<proteinExistence type="inferred from homology"/>
<evidence type="ECO:0000256" key="5">
    <source>
        <dbReference type="ARBA" id="ARBA00022679"/>
    </source>
</evidence>
<dbReference type="SMART" id="SM00474">
    <property type="entry name" value="35EXOc"/>
    <property type="match status" value="1"/>
</dbReference>